<sequence length="76" mass="8701">MKTYSVYNAGCDLLLENDELIVGDSPKSALENYTKRKVKRTTDDFEINFIIEEVKPLGDGKYIRLAGKPRLCYKVI</sequence>
<proteinExistence type="predicted"/>
<dbReference type="EMBL" id="MT143913">
    <property type="protein sequence ID" value="QJH92705.1"/>
    <property type="molecule type" value="Genomic_DNA"/>
</dbReference>
<organism evidence="1">
    <name type="scientific">viral metagenome</name>
    <dbReference type="NCBI Taxonomy" id="1070528"/>
    <lineage>
        <taxon>unclassified sequences</taxon>
        <taxon>metagenomes</taxon>
        <taxon>organismal metagenomes</taxon>
    </lineage>
</organism>
<evidence type="ECO:0000313" key="5">
    <source>
        <dbReference type="EMBL" id="QJH92705.1"/>
    </source>
</evidence>
<dbReference type="EMBL" id="MT143871">
    <property type="protein sequence ID" value="QJB04074.1"/>
    <property type="molecule type" value="Genomic_DNA"/>
</dbReference>
<dbReference type="EMBL" id="MT144506">
    <property type="protein sequence ID" value="QJA54433.1"/>
    <property type="molecule type" value="Genomic_DNA"/>
</dbReference>
<evidence type="ECO:0000313" key="4">
    <source>
        <dbReference type="EMBL" id="QJB04074.1"/>
    </source>
</evidence>
<evidence type="ECO:0000313" key="2">
    <source>
        <dbReference type="EMBL" id="QJA62625.1"/>
    </source>
</evidence>
<accession>A0A6H2A2L6</accession>
<protein>
    <submittedName>
        <fullName evidence="1">Uncharacterized protein</fullName>
    </submittedName>
</protein>
<evidence type="ECO:0000313" key="1">
    <source>
        <dbReference type="EMBL" id="QJA54433.1"/>
    </source>
</evidence>
<name>A0A6H2A2L6_9ZZZZ</name>
<gene>
    <name evidence="5" type="ORF">MM171A02499_0004</name>
    <name evidence="4" type="ORF">MM171B00494_0010</name>
    <name evidence="3" type="ORF">MM415A03406_0008</name>
    <name evidence="2" type="ORF">MM415B00750_0029</name>
    <name evidence="1" type="ORF">TM448A04873_0008</name>
</gene>
<evidence type="ECO:0000313" key="3">
    <source>
        <dbReference type="EMBL" id="QJA71032.1"/>
    </source>
</evidence>
<reference evidence="1" key="1">
    <citation type="submission" date="2020-03" db="EMBL/GenBank/DDBJ databases">
        <title>The deep terrestrial virosphere.</title>
        <authorList>
            <person name="Holmfeldt K."/>
            <person name="Nilsson E."/>
            <person name="Simone D."/>
            <person name="Lopez-Fernandez M."/>
            <person name="Wu X."/>
            <person name="de Brujin I."/>
            <person name="Lundin D."/>
            <person name="Andersson A."/>
            <person name="Bertilsson S."/>
            <person name="Dopson M."/>
        </authorList>
    </citation>
    <scope>NUCLEOTIDE SEQUENCE</scope>
    <source>
        <strain evidence="5">MM171A02499</strain>
        <strain evidence="4">MM171B00494</strain>
        <strain evidence="3">MM415A03406</strain>
        <strain evidence="2">MM415B00750</strain>
        <strain evidence="1">TM448A04873</strain>
    </source>
</reference>
<dbReference type="EMBL" id="MT141476">
    <property type="protein sequence ID" value="QJA62625.1"/>
    <property type="molecule type" value="Genomic_DNA"/>
</dbReference>
<dbReference type="EMBL" id="MT141841">
    <property type="protein sequence ID" value="QJA71032.1"/>
    <property type="molecule type" value="Genomic_DNA"/>
</dbReference>
<dbReference type="AlphaFoldDB" id="A0A6H2A2L6"/>